<evidence type="ECO:0000256" key="8">
    <source>
        <dbReference type="RuleBase" id="RU368020"/>
    </source>
</evidence>
<dbReference type="Pfam" id="PF13370">
    <property type="entry name" value="Fer4_13"/>
    <property type="match status" value="1"/>
</dbReference>
<keyword evidence="4 8" id="KW-0249">Electron transport</keyword>
<evidence type="ECO:0000256" key="5">
    <source>
        <dbReference type="ARBA" id="ARBA00023004"/>
    </source>
</evidence>
<keyword evidence="5 8" id="KW-0408">Iron</keyword>
<evidence type="ECO:0000256" key="1">
    <source>
        <dbReference type="ARBA" id="ARBA00001927"/>
    </source>
</evidence>
<comment type="cofactor">
    <cofactor evidence="1">
        <name>[3Fe-4S] cluster</name>
        <dbReference type="ChEBI" id="CHEBI:21137"/>
    </cofactor>
</comment>
<dbReference type="Gene3D" id="3.30.70.20">
    <property type="match status" value="1"/>
</dbReference>
<dbReference type="EMBL" id="QVIG01000001">
    <property type="protein sequence ID" value="RGD62638.1"/>
    <property type="molecule type" value="Genomic_DNA"/>
</dbReference>
<evidence type="ECO:0000256" key="4">
    <source>
        <dbReference type="ARBA" id="ARBA00022982"/>
    </source>
</evidence>
<dbReference type="SUPFAM" id="SSF54862">
    <property type="entry name" value="4Fe-4S ferredoxins"/>
    <property type="match status" value="1"/>
</dbReference>
<keyword evidence="3 8" id="KW-0479">Metal-binding</keyword>
<gene>
    <name evidence="9" type="ORF">DR950_03875</name>
</gene>
<reference evidence="9 10" key="1">
    <citation type="submission" date="2018-08" db="EMBL/GenBank/DDBJ databases">
        <title>Diversity &amp; Physiological Properties of Lignin-Decomposing Actinobacteria from Soil.</title>
        <authorList>
            <person name="Roh S.G."/>
            <person name="Kim S.B."/>
        </authorList>
    </citation>
    <scope>NUCLEOTIDE SEQUENCE [LARGE SCALE GENOMIC DNA]</scope>
    <source>
        <strain evidence="9 10">MMS17-GH009</strain>
    </source>
</reference>
<keyword evidence="10" id="KW-1185">Reference proteome</keyword>
<dbReference type="InterPro" id="IPR051269">
    <property type="entry name" value="Fe-S_cluster_ET"/>
</dbReference>
<comment type="caution">
    <text evidence="9">The sequence shown here is derived from an EMBL/GenBank/DDBJ whole genome shotgun (WGS) entry which is preliminary data.</text>
</comment>
<keyword evidence="6 8" id="KW-0411">Iron-sulfur</keyword>
<dbReference type="Proteomes" id="UP000263377">
    <property type="component" value="Unassembled WGS sequence"/>
</dbReference>
<name>A0A373A394_9ACTN</name>
<dbReference type="GO" id="GO:0005506">
    <property type="term" value="F:iron ion binding"/>
    <property type="evidence" value="ECO:0007669"/>
    <property type="project" value="UniProtKB-UniRule"/>
</dbReference>
<evidence type="ECO:0000256" key="2">
    <source>
        <dbReference type="ARBA" id="ARBA00022448"/>
    </source>
</evidence>
<dbReference type="AlphaFoldDB" id="A0A373A394"/>
<organism evidence="9 10">
    <name type="scientific">Kitasatospora xanthocidica</name>
    <dbReference type="NCBI Taxonomy" id="83382"/>
    <lineage>
        <taxon>Bacteria</taxon>
        <taxon>Bacillati</taxon>
        <taxon>Actinomycetota</taxon>
        <taxon>Actinomycetes</taxon>
        <taxon>Kitasatosporales</taxon>
        <taxon>Streptomycetaceae</taxon>
        <taxon>Kitasatospora</taxon>
    </lineage>
</organism>
<accession>A0A373A394</accession>
<evidence type="ECO:0000313" key="10">
    <source>
        <dbReference type="Proteomes" id="UP000263377"/>
    </source>
</evidence>
<evidence type="ECO:0000256" key="6">
    <source>
        <dbReference type="ARBA" id="ARBA00023014"/>
    </source>
</evidence>
<dbReference type="PANTHER" id="PTHR36923:SF3">
    <property type="entry name" value="FERREDOXIN"/>
    <property type="match status" value="1"/>
</dbReference>
<proteinExistence type="predicted"/>
<dbReference type="GO" id="GO:0051538">
    <property type="term" value="F:3 iron, 4 sulfur cluster binding"/>
    <property type="evidence" value="ECO:0007669"/>
    <property type="project" value="UniProtKB-KW"/>
</dbReference>
<keyword evidence="2 8" id="KW-0813">Transport</keyword>
<dbReference type="PRINTS" id="PR00352">
    <property type="entry name" value="3FE4SFRDOXIN"/>
</dbReference>
<dbReference type="InterPro" id="IPR001080">
    <property type="entry name" value="3Fe4S_ferredoxin"/>
</dbReference>
<protein>
    <recommendedName>
        <fullName evidence="8">Ferredoxin</fullName>
    </recommendedName>
</protein>
<dbReference type="GO" id="GO:0009055">
    <property type="term" value="F:electron transfer activity"/>
    <property type="evidence" value="ECO:0007669"/>
    <property type="project" value="UniProtKB-UniRule"/>
</dbReference>
<keyword evidence="7" id="KW-0003">3Fe-4S</keyword>
<sequence length="76" mass="7950">MNGERQRERPAARVVADTSRCVSSGQCAVTAPSVFDQDEAGQVVVLAAEPVGRAAEEAREAAARCPASALRLDPAR</sequence>
<dbReference type="PANTHER" id="PTHR36923">
    <property type="entry name" value="FERREDOXIN"/>
    <property type="match status" value="1"/>
</dbReference>
<evidence type="ECO:0000256" key="7">
    <source>
        <dbReference type="ARBA" id="ARBA00023291"/>
    </source>
</evidence>
<evidence type="ECO:0000313" key="9">
    <source>
        <dbReference type="EMBL" id="RGD62638.1"/>
    </source>
</evidence>
<evidence type="ECO:0000256" key="3">
    <source>
        <dbReference type="ARBA" id="ARBA00022723"/>
    </source>
</evidence>
<comment type="function">
    <text evidence="8">Ferredoxins are iron-sulfur proteins that transfer electrons in a wide variety of metabolic reactions.</text>
</comment>